<comment type="caution">
    <text evidence="1">The sequence shown here is derived from an EMBL/GenBank/DDBJ whole genome shotgun (WGS) entry which is preliminary data.</text>
</comment>
<gene>
    <name evidence="1" type="ORF">T11_12097</name>
</gene>
<dbReference type="Proteomes" id="UP000055024">
    <property type="component" value="Unassembled WGS sequence"/>
</dbReference>
<reference evidence="1 2" key="1">
    <citation type="submission" date="2015-01" db="EMBL/GenBank/DDBJ databases">
        <title>Evolution of Trichinella species and genotypes.</title>
        <authorList>
            <person name="Korhonen P.K."/>
            <person name="Edoardo P."/>
            <person name="Giuseppe L.R."/>
            <person name="Gasser R.B."/>
        </authorList>
    </citation>
    <scope>NUCLEOTIDE SEQUENCE [LARGE SCALE GENOMIC DNA]</scope>
    <source>
        <strain evidence="1">ISS1029</strain>
    </source>
</reference>
<keyword evidence="2" id="KW-1185">Reference proteome</keyword>
<proteinExistence type="predicted"/>
<evidence type="ECO:0000313" key="1">
    <source>
        <dbReference type="EMBL" id="KRZ14604.1"/>
    </source>
</evidence>
<dbReference type="AlphaFoldDB" id="A0A0V1HVB8"/>
<organism evidence="1 2">
    <name type="scientific">Trichinella zimbabwensis</name>
    <dbReference type="NCBI Taxonomy" id="268475"/>
    <lineage>
        <taxon>Eukaryota</taxon>
        <taxon>Metazoa</taxon>
        <taxon>Ecdysozoa</taxon>
        <taxon>Nematoda</taxon>
        <taxon>Enoplea</taxon>
        <taxon>Dorylaimia</taxon>
        <taxon>Trichinellida</taxon>
        <taxon>Trichinellidae</taxon>
        <taxon>Trichinella</taxon>
    </lineage>
</organism>
<sequence length="71" mass="8377">MELNSLPGFYLRKFSIDQHAIKWLENVTKLSNEGNAIFYASPCRATSSEKINHQLSISKIQQLMIWHFWKH</sequence>
<dbReference type="EMBL" id="JYDP01000023">
    <property type="protein sequence ID" value="KRZ14604.1"/>
    <property type="molecule type" value="Genomic_DNA"/>
</dbReference>
<name>A0A0V1HVB8_9BILA</name>
<protein>
    <submittedName>
        <fullName evidence="1">Uncharacterized protein</fullName>
    </submittedName>
</protein>
<accession>A0A0V1HVB8</accession>
<evidence type="ECO:0000313" key="2">
    <source>
        <dbReference type="Proteomes" id="UP000055024"/>
    </source>
</evidence>